<comment type="caution">
    <text evidence="7">The sequence shown here is derived from an EMBL/GenBank/DDBJ whole genome shotgun (WGS) entry which is preliminary data.</text>
</comment>
<protein>
    <recommendedName>
        <fullName evidence="5">GTP cyclohydrolase 1</fullName>
        <ecNumber evidence="5">3.5.4.16</ecNumber>
    </recommendedName>
    <alternativeName>
        <fullName evidence="5">GTP cyclohydrolase I</fullName>
        <shortName evidence="5">GTP-CH-I</shortName>
    </alternativeName>
</protein>
<dbReference type="Gene3D" id="1.10.286.10">
    <property type="match status" value="1"/>
</dbReference>
<keyword evidence="5" id="KW-0547">Nucleotide-binding</keyword>
<dbReference type="SUPFAM" id="SSF55620">
    <property type="entry name" value="Tetrahydrobiopterin biosynthesis enzymes-like"/>
    <property type="match status" value="1"/>
</dbReference>
<dbReference type="Pfam" id="PF01227">
    <property type="entry name" value="GTP_cyclohydroI"/>
    <property type="match status" value="1"/>
</dbReference>
<gene>
    <name evidence="5" type="primary">folE</name>
    <name evidence="7" type="ORF">FB470_000501</name>
</gene>
<dbReference type="NCBIfam" id="NF006825">
    <property type="entry name" value="PRK09347.1-2"/>
    <property type="match status" value="1"/>
</dbReference>
<evidence type="ECO:0000256" key="1">
    <source>
        <dbReference type="ARBA" id="ARBA00001052"/>
    </source>
</evidence>
<dbReference type="HAMAP" id="MF_00223">
    <property type="entry name" value="FolE"/>
    <property type="match status" value="1"/>
</dbReference>
<evidence type="ECO:0000313" key="8">
    <source>
        <dbReference type="Proteomes" id="UP001229651"/>
    </source>
</evidence>
<dbReference type="RefSeq" id="WP_306988394.1">
    <property type="nucleotide sequence ID" value="NZ_JAUSUT010000001.1"/>
</dbReference>
<evidence type="ECO:0000256" key="2">
    <source>
        <dbReference type="ARBA" id="ARBA00005080"/>
    </source>
</evidence>
<dbReference type="PROSITE" id="PS00860">
    <property type="entry name" value="GTP_CYCLOHYDROL_1_2"/>
    <property type="match status" value="1"/>
</dbReference>
<dbReference type="InterPro" id="IPR018234">
    <property type="entry name" value="GTP_CycHdrlase_I_CS"/>
</dbReference>
<keyword evidence="5" id="KW-0479">Metal-binding</keyword>
<feature type="binding site" evidence="5">
    <location>
        <position position="158"/>
    </location>
    <ligand>
        <name>Zn(2+)</name>
        <dbReference type="ChEBI" id="CHEBI:29105"/>
    </ligand>
</feature>
<dbReference type="InterPro" id="IPR043133">
    <property type="entry name" value="GTP-CH-I_C/QueF"/>
</dbReference>
<accession>A0ABU0ENY1</accession>
<dbReference type="NCBIfam" id="NF006826">
    <property type="entry name" value="PRK09347.1-3"/>
    <property type="match status" value="1"/>
</dbReference>
<feature type="binding site" evidence="5">
    <location>
        <position position="86"/>
    </location>
    <ligand>
        <name>Zn(2+)</name>
        <dbReference type="ChEBI" id="CHEBI:29105"/>
    </ligand>
</feature>
<dbReference type="PANTHER" id="PTHR11109">
    <property type="entry name" value="GTP CYCLOHYDROLASE I"/>
    <property type="match status" value="1"/>
</dbReference>
<feature type="domain" description="GTP cyclohydrolase I" evidence="6">
    <location>
        <begin position="18"/>
        <end position="193"/>
    </location>
</feature>
<dbReference type="Gene3D" id="3.30.1130.10">
    <property type="match status" value="1"/>
</dbReference>
<dbReference type="InterPro" id="IPR020602">
    <property type="entry name" value="GTP_CycHdrlase_I_dom"/>
</dbReference>
<dbReference type="GO" id="GO:0003934">
    <property type="term" value="F:GTP cyclohydrolase I activity"/>
    <property type="evidence" value="ECO:0007669"/>
    <property type="project" value="UniProtKB-EC"/>
</dbReference>
<dbReference type="EC" id="3.5.4.16" evidence="5"/>
<dbReference type="InterPro" id="IPR043134">
    <property type="entry name" value="GTP-CH-I_N"/>
</dbReference>
<comment type="catalytic activity">
    <reaction evidence="1 5">
        <text>GTP + H2O = 7,8-dihydroneopterin 3'-triphosphate + formate + H(+)</text>
        <dbReference type="Rhea" id="RHEA:17473"/>
        <dbReference type="ChEBI" id="CHEBI:15377"/>
        <dbReference type="ChEBI" id="CHEBI:15378"/>
        <dbReference type="ChEBI" id="CHEBI:15740"/>
        <dbReference type="ChEBI" id="CHEBI:37565"/>
        <dbReference type="ChEBI" id="CHEBI:58462"/>
        <dbReference type="EC" id="3.5.4.16"/>
    </reaction>
</comment>
<sequence length="195" mass="20799">MNATDAAETARLRKIATEGVRAMIALTGDDPDRAGLEDTPRRVIDALIDMTDRPGDPAALLARVFGEGTGSGQMITVGPIPFDSVCEHHLLPFTGRAWVAYIPAGQDVVGLSKLPRLVDHFARRLQVQERLTEQIADAIATHLSPVGVGVKVTSTHSCMAVRGVRKPGAQMTTTALRGVLLTEPAARAEFLDAAR</sequence>
<comment type="similarity">
    <text evidence="5">Belongs to the GTP cyclohydrolase I family.</text>
</comment>
<organism evidence="7 8">
    <name type="scientific">Amycolatopsis thermophila</name>
    <dbReference type="NCBI Taxonomy" id="206084"/>
    <lineage>
        <taxon>Bacteria</taxon>
        <taxon>Bacillati</taxon>
        <taxon>Actinomycetota</taxon>
        <taxon>Actinomycetes</taxon>
        <taxon>Pseudonocardiales</taxon>
        <taxon>Pseudonocardiaceae</taxon>
        <taxon>Amycolatopsis</taxon>
    </lineage>
</organism>
<keyword evidence="4 5" id="KW-0378">Hydrolase</keyword>
<name>A0ABU0ENY1_9PSEU</name>
<evidence type="ECO:0000259" key="6">
    <source>
        <dbReference type="Pfam" id="PF01227"/>
    </source>
</evidence>
<keyword evidence="5" id="KW-0862">Zinc</keyword>
<evidence type="ECO:0000256" key="4">
    <source>
        <dbReference type="ARBA" id="ARBA00022801"/>
    </source>
</evidence>
<proteinExistence type="inferred from homology"/>
<comment type="subunit">
    <text evidence="5">Homopolymer.</text>
</comment>
<dbReference type="EMBL" id="JAUSUT010000001">
    <property type="protein sequence ID" value="MDQ0376507.1"/>
    <property type="molecule type" value="Genomic_DNA"/>
</dbReference>
<dbReference type="InterPro" id="IPR001474">
    <property type="entry name" value="GTP_CycHdrlase_I"/>
</dbReference>
<dbReference type="Proteomes" id="UP001229651">
    <property type="component" value="Unassembled WGS sequence"/>
</dbReference>
<feature type="binding site" evidence="5">
    <location>
        <position position="89"/>
    </location>
    <ligand>
        <name>Zn(2+)</name>
        <dbReference type="ChEBI" id="CHEBI:29105"/>
    </ligand>
</feature>
<keyword evidence="3 5" id="KW-0554">One-carbon metabolism</keyword>
<comment type="pathway">
    <text evidence="2 5">Cofactor biosynthesis; 7,8-dihydroneopterin triphosphate biosynthesis; 7,8-dihydroneopterin triphosphate from GTP: step 1/1.</text>
</comment>
<reference evidence="7 8" key="1">
    <citation type="submission" date="2023-07" db="EMBL/GenBank/DDBJ databases">
        <title>Sequencing the genomes of 1000 actinobacteria strains.</title>
        <authorList>
            <person name="Klenk H.-P."/>
        </authorList>
    </citation>
    <scope>NUCLEOTIDE SEQUENCE [LARGE SCALE GENOMIC DNA]</scope>
    <source>
        <strain evidence="7 8">DSM 45805</strain>
    </source>
</reference>
<evidence type="ECO:0000256" key="3">
    <source>
        <dbReference type="ARBA" id="ARBA00022563"/>
    </source>
</evidence>
<keyword evidence="5" id="KW-0342">GTP-binding</keyword>
<dbReference type="PANTHER" id="PTHR11109:SF7">
    <property type="entry name" value="GTP CYCLOHYDROLASE 1"/>
    <property type="match status" value="1"/>
</dbReference>
<evidence type="ECO:0000256" key="5">
    <source>
        <dbReference type="HAMAP-Rule" id="MF_00223"/>
    </source>
</evidence>
<keyword evidence="8" id="KW-1185">Reference proteome</keyword>
<evidence type="ECO:0000313" key="7">
    <source>
        <dbReference type="EMBL" id="MDQ0376507.1"/>
    </source>
</evidence>